<accession>A0A087G584</accession>
<keyword evidence="6" id="KW-0464">Manganese</keyword>
<dbReference type="PANTHER" id="PTHR11839:SF21">
    <property type="entry name" value="NUDIX HYDROLASE 27, CHLOROPLASTIC"/>
    <property type="match status" value="1"/>
</dbReference>
<evidence type="ECO:0000259" key="8">
    <source>
        <dbReference type="PROSITE" id="PS51462"/>
    </source>
</evidence>
<reference evidence="10" key="1">
    <citation type="journal article" date="2015" name="Nat. Plants">
        <title>Genome expansion of Arabis alpina linked with retrotransposition and reduced symmetric DNA methylation.</title>
        <authorList>
            <person name="Willing E.M."/>
            <person name="Rawat V."/>
            <person name="Mandakova T."/>
            <person name="Maumus F."/>
            <person name="James G.V."/>
            <person name="Nordstroem K.J."/>
            <person name="Becker C."/>
            <person name="Warthmann N."/>
            <person name="Chica C."/>
            <person name="Szarzynska B."/>
            <person name="Zytnicki M."/>
            <person name="Albani M.C."/>
            <person name="Kiefer C."/>
            <person name="Bergonzi S."/>
            <person name="Castaings L."/>
            <person name="Mateos J.L."/>
            <person name="Berns M.C."/>
            <person name="Bujdoso N."/>
            <person name="Piofczyk T."/>
            <person name="de Lorenzo L."/>
            <person name="Barrero-Sicilia C."/>
            <person name="Mateos I."/>
            <person name="Piednoel M."/>
            <person name="Hagmann J."/>
            <person name="Chen-Min-Tao R."/>
            <person name="Iglesias-Fernandez R."/>
            <person name="Schuster S.C."/>
            <person name="Alonso-Blanco C."/>
            <person name="Roudier F."/>
            <person name="Carbonero P."/>
            <person name="Paz-Ares J."/>
            <person name="Davis S.J."/>
            <person name="Pecinka A."/>
            <person name="Quesneville H."/>
            <person name="Colot V."/>
            <person name="Lysak M.A."/>
            <person name="Weigel D."/>
            <person name="Coupland G."/>
            <person name="Schneeberger K."/>
        </authorList>
    </citation>
    <scope>NUCLEOTIDE SEQUENCE [LARGE SCALE GENOMIC DNA]</scope>
    <source>
        <strain evidence="10">cv. Pajares</strain>
    </source>
</reference>
<dbReference type="OrthoDB" id="276276at2759"/>
<dbReference type="GO" id="GO:0008893">
    <property type="term" value="F:guanosine-3',5'-bis(diphosphate) 3'-diphosphatase activity"/>
    <property type="evidence" value="ECO:0007669"/>
    <property type="project" value="TreeGrafter"/>
</dbReference>
<dbReference type="Gene3D" id="3.90.79.10">
    <property type="entry name" value="Nucleoside Triphosphate Pyrophosphohydrolase"/>
    <property type="match status" value="1"/>
</dbReference>
<dbReference type="InterPro" id="IPR015797">
    <property type="entry name" value="NUDIX_hydrolase-like_dom_sf"/>
</dbReference>
<dbReference type="FunFam" id="3.90.79.10:FF:000032">
    <property type="entry name" value="Nudix hydrolase 25"/>
    <property type="match status" value="1"/>
</dbReference>
<dbReference type="GO" id="GO:0009507">
    <property type="term" value="C:chloroplast"/>
    <property type="evidence" value="ECO:0007669"/>
    <property type="project" value="TreeGrafter"/>
</dbReference>
<dbReference type="InterPro" id="IPR022927">
    <property type="entry name" value="RppH"/>
</dbReference>
<dbReference type="NCBIfam" id="NF001936">
    <property type="entry name" value="PRK00714.1-3"/>
    <property type="match status" value="1"/>
</dbReference>
<dbReference type="Proteomes" id="UP000029120">
    <property type="component" value="Chromosome 8"/>
</dbReference>
<dbReference type="HAMAP" id="MF_00298">
    <property type="entry name" value="Nudix_RppH"/>
    <property type="match status" value="1"/>
</dbReference>
<keyword evidence="10" id="KW-1185">Reference proteome</keyword>
<dbReference type="AlphaFoldDB" id="A0A087G584"/>
<keyword evidence="3" id="KW-0479">Metal-binding</keyword>
<dbReference type="PROSITE" id="PS00893">
    <property type="entry name" value="NUDIX_BOX"/>
    <property type="match status" value="1"/>
</dbReference>
<dbReference type="OMA" id="YEHVIKQ"/>
<dbReference type="PRINTS" id="PR00502">
    <property type="entry name" value="NUDIXFAMILY"/>
</dbReference>
<dbReference type="CDD" id="cd03671">
    <property type="entry name" value="NUDIX_Ap4A_hydrolase_plant_like"/>
    <property type="match status" value="1"/>
</dbReference>
<evidence type="ECO:0000256" key="6">
    <source>
        <dbReference type="ARBA" id="ARBA00023211"/>
    </source>
</evidence>
<organism evidence="9 10">
    <name type="scientific">Arabis alpina</name>
    <name type="common">Alpine rock-cress</name>
    <dbReference type="NCBI Taxonomy" id="50452"/>
    <lineage>
        <taxon>Eukaryota</taxon>
        <taxon>Viridiplantae</taxon>
        <taxon>Streptophyta</taxon>
        <taxon>Embryophyta</taxon>
        <taxon>Tracheophyta</taxon>
        <taxon>Spermatophyta</taxon>
        <taxon>Magnoliopsida</taxon>
        <taxon>eudicotyledons</taxon>
        <taxon>Gunneridae</taxon>
        <taxon>Pentapetalae</taxon>
        <taxon>rosids</taxon>
        <taxon>malvids</taxon>
        <taxon>Brassicales</taxon>
        <taxon>Brassicaceae</taxon>
        <taxon>Arabideae</taxon>
        <taxon>Arabis</taxon>
    </lineage>
</organism>
<evidence type="ECO:0000256" key="4">
    <source>
        <dbReference type="ARBA" id="ARBA00022801"/>
    </source>
</evidence>
<proteinExistence type="inferred from homology"/>
<dbReference type="GO" id="GO:0006753">
    <property type="term" value="P:nucleoside phosphate metabolic process"/>
    <property type="evidence" value="ECO:0007669"/>
    <property type="project" value="TreeGrafter"/>
</dbReference>
<dbReference type="GO" id="GO:0019693">
    <property type="term" value="P:ribose phosphate metabolic process"/>
    <property type="evidence" value="ECO:0007669"/>
    <property type="project" value="TreeGrafter"/>
</dbReference>
<comment type="cofactor">
    <cofactor evidence="1">
        <name>Mn(2+)</name>
        <dbReference type="ChEBI" id="CHEBI:29035"/>
    </cofactor>
</comment>
<evidence type="ECO:0000256" key="1">
    <source>
        <dbReference type="ARBA" id="ARBA00001936"/>
    </source>
</evidence>
<keyword evidence="4 7" id="KW-0378">Hydrolase</keyword>
<evidence type="ECO:0000256" key="7">
    <source>
        <dbReference type="RuleBase" id="RU003476"/>
    </source>
</evidence>
<evidence type="ECO:0000256" key="3">
    <source>
        <dbReference type="ARBA" id="ARBA00022723"/>
    </source>
</evidence>
<keyword evidence="5" id="KW-0460">Magnesium</keyword>
<evidence type="ECO:0000313" key="9">
    <source>
        <dbReference type="EMBL" id="KFK25036.1"/>
    </source>
</evidence>
<dbReference type="eggNOG" id="ENOG502SKZJ">
    <property type="taxonomic scope" value="Eukaryota"/>
</dbReference>
<comment type="similarity">
    <text evidence="2 7">Belongs to the Nudix hydrolase family.</text>
</comment>
<evidence type="ECO:0000313" key="10">
    <source>
        <dbReference type="Proteomes" id="UP000029120"/>
    </source>
</evidence>
<dbReference type="GO" id="GO:0034432">
    <property type="term" value="F:bis(5'-adenosyl)-pentaphosphatase activity"/>
    <property type="evidence" value="ECO:0007669"/>
    <property type="project" value="TreeGrafter"/>
</dbReference>
<dbReference type="SUPFAM" id="SSF55811">
    <property type="entry name" value="Nudix"/>
    <property type="match status" value="1"/>
</dbReference>
<protein>
    <recommendedName>
        <fullName evidence="8">Nudix hydrolase domain-containing protein</fullName>
    </recommendedName>
</protein>
<dbReference type="InterPro" id="IPR020476">
    <property type="entry name" value="Nudix_hydrolase"/>
</dbReference>
<gene>
    <name evidence="9" type="ordered locus">AALP_Aa8g058300</name>
</gene>
<dbReference type="Gramene" id="KFK25036">
    <property type="protein sequence ID" value="KFK25036"/>
    <property type="gene ID" value="AALP_AA8G058300"/>
</dbReference>
<sequence>MKNQSLILQRGGARKTKKVAVVMAVTASGFIGKSAISVCLKLPVSASKPLVVLSVALSPPATARTVDSPPLGYRKNVGICLVSPCRKIFTASKIHVPDTWQMPQGGADEGEDLRNAAFRELREETGVTSAEFIAEIPNWLTYDFPRDVKDKLNRKWRTSYKGQAQKWFLFKFTGKEEEINLLGDGTAKPEFKVWSWMLPEQVIEHAVYFKRPVYEHVIKQFNPYFVDQEKDSMNSCNDLSVHKDSSTD</sequence>
<dbReference type="InterPro" id="IPR020084">
    <property type="entry name" value="NUDIX_hydrolase_CS"/>
</dbReference>
<dbReference type="NCBIfam" id="NF001938">
    <property type="entry name" value="PRK00714.1-5"/>
    <property type="match status" value="1"/>
</dbReference>
<dbReference type="PROSITE" id="PS51462">
    <property type="entry name" value="NUDIX"/>
    <property type="match status" value="1"/>
</dbReference>
<evidence type="ECO:0000256" key="2">
    <source>
        <dbReference type="ARBA" id="ARBA00005582"/>
    </source>
</evidence>
<dbReference type="Pfam" id="PF00293">
    <property type="entry name" value="NUDIX"/>
    <property type="match status" value="1"/>
</dbReference>
<feature type="domain" description="Nudix hydrolase" evidence="8">
    <location>
        <begin position="72"/>
        <end position="219"/>
    </location>
</feature>
<dbReference type="InterPro" id="IPR000086">
    <property type="entry name" value="NUDIX_hydrolase_dom"/>
</dbReference>
<dbReference type="PANTHER" id="PTHR11839">
    <property type="entry name" value="UDP/ADP-SUGAR PYROPHOSPHATASE"/>
    <property type="match status" value="1"/>
</dbReference>
<dbReference type="EMBL" id="CM002876">
    <property type="protein sequence ID" value="KFK25036.1"/>
    <property type="molecule type" value="Genomic_DNA"/>
</dbReference>
<name>A0A087G584_ARAAL</name>
<dbReference type="GO" id="GO:0046872">
    <property type="term" value="F:metal ion binding"/>
    <property type="evidence" value="ECO:0007669"/>
    <property type="project" value="UniProtKB-KW"/>
</dbReference>
<evidence type="ECO:0000256" key="5">
    <source>
        <dbReference type="ARBA" id="ARBA00022842"/>
    </source>
</evidence>